<evidence type="ECO:0000259" key="2">
    <source>
        <dbReference type="Pfam" id="PF13976"/>
    </source>
</evidence>
<proteinExistence type="predicted"/>
<sequence length="363" mass="41285">MSENEDRYHDTVLDLEAKLKKNVDLILKNLANSLQRICLCLEQSFLYLASSLGNSDISLNVGDTEDTLDDASKSQQKVYQKMNDPVAVVNKQNCWIIDYAQINALYKDFVPQKELSAEKKYFPSSFIHSDKNSNATPSILASMPNNSLHAEIEHLKKKLIEIQEGLQTRIKILEKDVQRFSIQLKKTRSQTQTEMDEFIAHVFEKTYAYGAIRAENQNLLFTKSELKTRLANVEKVVQIILWIVDSGCSKHMTGDRSLLKNFIEKFMGTVRFGNDNFAAITGYGDYIRGGRESNLYTISISDMAASSSVCLMFMATSTKSWLWHCRLSHLNFGTINDLTRLDLVDGLPSYKYGKDHLCSVVKE</sequence>
<reference evidence="4" key="1">
    <citation type="journal article" date="2022" name="Int. J. Mol. Sci.">
        <title>Draft Genome of Tanacetum Coccineum: Genomic Comparison of Closely Related Tanacetum-Family Plants.</title>
        <authorList>
            <person name="Yamashiro T."/>
            <person name="Shiraishi A."/>
            <person name="Nakayama K."/>
            <person name="Satake H."/>
        </authorList>
    </citation>
    <scope>NUCLEOTIDE SEQUENCE</scope>
</reference>
<feature type="coiled-coil region" evidence="1">
    <location>
        <begin position="145"/>
        <end position="190"/>
    </location>
</feature>
<organism evidence="4 5">
    <name type="scientific">Tanacetum coccineum</name>
    <dbReference type="NCBI Taxonomy" id="301880"/>
    <lineage>
        <taxon>Eukaryota</taxon>
        <taxon>Viridiplantae</taxon>
        <taxon>Streptophyta</taxon>
        <taxon>Embryophyta</taxon>
        <taxon>Tracheophyta</taxon>
        <taxon>Spermatophyta</taxon>
        <taxon>Magnoliopsida</taxon>
        <taxon>eudicotyledons</taxon>
        <taxon>Gunneridae</taxon>
        <taxon>Pentapetalae</taxon>
        <taxon>asterids</taxon>
        <taxon>campanulids</taxon>
        <taxon>Asterales</taxon>
        <taxon>Asteraceae</taxon>
        <taxon>Asteroideae</taxon>
        <taxon>Anthemideae</taxon>
        <taxon>Anthemidinae</taxon>
        <taxon>Tanacetum</taxon>
    </lineage>
</organism>
<evidence type="ECO:0000256" key="1">
    <source>
        <dbReference type="SAM" id="Coils"/>
    </source>
</evidence>
<keyword evidence="5" id="KW-1185">Reference proteome</keyword>
<feature type="domain" description="GAG-pre-integrase" evidence="2">
    <location>
        <begin position="294"/>
        <end position="359"/>
    </location>
</feature>
<dbReference type="EMBL" id="BQNB010016517">
    <property type="protein sequence ID" value="GJT52664.1"/>
    <property type="molecule type" value="Genomic_DNA"/>
</dbReference>
<dbReference type="Pfam" id="PF13976">
    <property type="entry name" value="gag_pre-integrs"/>
    <property type="match status" value="1"/>
</dbReference>
<evidence type="ECO:0000259" key="3">
    <source>
        <dbReference type="Pfam" id="PF22936"/>
    </source>
</evidence>
<comment type="caution">
    <text evidence="4">The sequence shown here is derived from an EMBL/GenBank/DDBJ whole genome shotgun (WGS) entry which is preliminary data.</text>
</comment>
<accession>A0ABQ5EPB8</accession>
<feature type="domain" description="Retrovirus-related Pol polyprotein from transposon TNT 1-94-like beta-barrel" evidence="3">
    <location>
        <begin position="242"/>
        <end position="285"/>
    </location>
</feature>
<dbReference type="Proteomes" id="UP001151760">
    <property type="component" value="Unassembled WGS sequence"/>
</dbReference>
<name>A0ABQ5EPB8_9ASTR</name>
<dbReference type="Pfam" id="PF22936">
    <property type="entry name" value="Pol_BBD"/>
    <property type="match status" value="1"/>
</dbReference>
<reference evidence="4" key="2">
    <citation type="submission" date="2022-01" db="EMBL/GenBank/DDBJ databases">
        <authorList>
            <person name="Yamashiro T."/>
            <person name="Shiraishi A."/>
            <person name="Satake H."/>
            <person name="Nakayama K."/>
        </authorList>
    </citation>
    <scope>NUCLEOTIDE SEQUENCE</scope>
</reference>
<dbReference type="InterPro" id="IPR054722">
    <property type="entry name" value="PolX-like_BBD"/>
</dbReference>
<evidence type="ECO:0000313" key="5">
    <source>
        <dbReference type="Proteomes" id="UP001151760"/>
    </source>
</evidence>
<gene>
    <name evidence="4" type="ORF">Tco_0978821</name>
</gene>
<protein>
    <submittedName>
        <fullName evidence="4">Integrase, catalytic region, zinc finger, CCHC-type containing protein</fullName>
    </submittedName>
</protein>
<dbReference type="InterPro" id="IPR025724">
    <property type="entry name" value="GAG-pre-integrase_dom"/>
</dbReference>
<evidence type="ECO:0000313" key="4">
    <source>
        <dbReference type="EMBL" id="GJT52664.1"/>
    </source>
</evidence>
<keyword evidence="1" id="KW-0175">Coiled coil</keyword>